<evidence type="ECO:0000259" key="1">
    <source>
        <dbReference type="Pfam" id="PF00899"/>
    </source>
</evidence>
<dbReference type="GO" id="GO:0005737">
    <property type="term" value="C:cytoplasm"/>
    <property type="evidence" value="ECO:0007669"/>
    <property type="project" value="TreeGrafter"/>
</dbReference>
<name>A0A7V4LCG9_9BACT</name>
<dbReference type="Gene3D" id="3.40.50.720">
    <property type="entry name" value="NAD(P)-binding Rossmann-like Domain"/>
    <property type="match status" value="1"/>
</dbReference>
<comment type="caution">
    <text evidence="2">The sequence shown here is derived from an EMBL/GenBank/DDBJ whole genome shotgun (WGS) entry which is preliminary data.</text>
</comment>
<dbReference type="GO" id="GO:0004792">
    <property type="term" value="F:thiosulfate-cyanide sulfurtransferase activity"/>
    <property type="evidence" value="ECO:0007669"/>
    <property type="project" value="TreeGrafter"/>
</dbReference>
<proteinExistence type="predicted"/>
<dbReference type="Pfam" id="PF00899">
    <property type="entry name" value="ThiF"/>
    <property type="match status" value="1"/>
</dbReference>
<feature type="domain" description="THIF-type NAD/FAD binding fold" evidence="1">
    <location>
        <begin position="217"/>
        <end position="413"/>
    </location>
</feature>
<dbReference type="AlphaFoldDB" id="A0A7V4LCG9"/>
<accession>A0A7V4LCG9</accession>
<dbReference type="SUPFAM" id="SSF69572">
    <property type="entry name" value="Activating enzymes of the ubiquitin-like proteins"/>
    <property type="match status" value="1"/>
</dbReference>
<dbReference type="EMBL" id="DSXI01000296">
    <property type="protein sequence ID" value="HGS05085.1"/>
    <property type="molecule type" value="Genomic_DNA"/>
</dbReference>
<dbReference type="InterPro" id="IPR045886">
    <property type="entry name" value="ThiF/MoeB/HesA"/>
</dbReference>
<evidence type="ECO:0000313" key="2">
    <source>
        <dbReference type="EMBL" id="HGS05085.1"/>
    </source>
</evidence>
<gene>
    <name evidence="2" type="ORF">ENT08_05000</name>
</gene>
<dbReference type="PANTHER" id="PTHR10953">
    <property type="entry name" value="UBIQUITIN-ACTIVATING ENZYME E1"/>
    <property type="match status" value="1"/>
</dbReference>
<dbReference type="PANTHER" id="PTHR10953:SF102">
    <property type="entry name" value="ADENYLYLTRANSFERASE AND SULFURTRANSFERASE MOCS3"/>
    <property type="match status" value="1"/>
</dbReference>
<protein>
    <recommendedName>
        <fullName evidence="1">THIF-type NAD/FAD binding fold domain-containing protein</fullName>
    </recommendedName>
</protein>
<dbReference type="InterPro" id="IPR035985">
    <property type="entry name" value="Ubiquitin-activating_enz"/>
</dbReference>
<dbReference type="GO" id="GO:0016779">
    <property type="term" value="F:nucleotidyltransferase activity"/>
    <property type="evidence" value="ECO:0007669"/>
    <property type="project" value="TreeGrafter"/>
</dbReference>
<reference evidence="2" key="1">
    <citation type="journal article" date="2020" name="mSystems">
        <title>Genome- and Community-Level Interaction Insights into Carbon Utilization and Element Cycling Functions of Hydrothermarchaeota in Hydrothermal Sediment.</title>
        <authorList>
            <person name="Zhou Z."/>
            <person name="Liu Y."/>
            <person name="Xu W."/>
            <person name="Pan J."/>
            <person name="Luo Z.H."/>
            <person name="Li M."/>
        </authorList>
    </citation>
    <scope>NUCLEOTIDE SEQUENCE [LARGE SCALE GENOMIC DNA]</scope>
    <source>
        <strain evidence="2">SpSt-548</strain>
    </source>
</reference>
<dbReference type="InterPro" id="IPR000594">
    <property type="entry name" value="ThiF_NAD_FAD-bd"/>
</dbReference>
<dbReference type="GO" id="GO:0008641">
    <property type="term" value="F:ubiquitin-like modifier activating enzyme activity"/>
    <property type="evidence" value="ECO:0007669"/>
    <property type="project" value="InterPro"/>
</dbReference>
<sequence>MRDHRPVAEAAPVPEERLDRQLRIPGWNQEALSRARVGVCGDDPWLTGLVVAGAAALGLGELTVVAPALDPRLAAAARGLHPGLRLSFFPGYFSHPLLEDLWRGCEVLVDVSHYGLAGKLLLNLAHRQGIPLVRGGELAPPGRRGFKVFTYQPGREWRELLELPGSRQLPGPRRGDPVLALMVAGLVLEEVKKVLLGEPVTPAVVRYEGGRAPGASLAPLRPLMAGAGALGNFVGLGLAAAGCPELVCLDPDVVEITNLNRQILFWDKVGEPKARALARRLKEWFGINTHGHEAYAGPDTDFSGCDVVFECTDNFESRIILSETCRDLGLRFISGGAGVAAGQVVGYDPREGGPTPAALLGLYEIVAGRDVPSAPRDRASCVYQPDPAVIMTNLVVAGLMLEACRRLLAGEENSPLFYDARAEEMLSGFSQ</sequence>
<organism evidence="2">
    <name type="scientific">Desulfobacca acetoxidans</name>
    <dbReference type="NCBI Taxonomy" id="60893"/>
    <lineage>
        <taxon>Bacteria</taxon>
        <taxon>Pseudomonadati</taxon>
        <taxon>Thermodesulfobacteriota</taxon>
        <taxon>Desulfobaccia</taxon>
        <taxon>Desulfobaccales</taxon>
        <taxon>Desulfobaccaceae</taxon>
        <taxon>Desulfobacca</taxon>
    </lineage>
</organism>